<organism evidence="4 5">
    <name type="scientific">Thalassiosira pseudonana</name>
    <name type="common">Marine diatom</name>
    <name type="synonym">Cyclotella nana</name>
    <dbReference type="NCBI Taxonomy" id="35128"/>
    <lineage>
        <taxon>Eukaryota</taxon>
        <taxon>Sar</taxon>
        <taxon>Stramenopiles</taxon>
        <taxon>Ochrophyta</taxon>
        <taxon>Bacillariophyta</taxon>
        <taxon>Coscinodiscophyceae</taxon>
        <taxon>Thalassiosirophycidae</taxon>
        <taxon>Thalassiosirales</taxon>
        <taxon>Thalassiosiraceae</taxon>
        <taxon>Thalassiosira</taxon>
    </lineage>
</organism>
<dbReference type="Pfam" id="PF02181">
    <property type="entry name" value="FH2"/>
    <property type="match status" value="1"/>
</dbReference>
<dbReference type="GO" id="GO:0051015">
    <property type="term" value="F:actin filament binding"/>
    <property type="evidence" value="ECO:0007669"/>
    <property type="project" value="InterPro"/>
</dbReference>
<dbReference type="PROSITE" id="PS51444">
    <property type="entry name" value="FH2"/>
    <property type="match status" value="1"/>
</dbReference>
<accession>B8C8N4</accession>
<dbReference type="eggNOG" id="KOG1922">
    <property type="taxonomic scope" value="Eukaryota"/>
</dbReference>
<dbReference type="Gene3D" id="1.20.58.2220">
    <property type="entry name" value="Formin, FH2 domain"/>
    <property type="match status" value="1"/>
</dbReference>
<dbReference type="RefSeq" id="XP_002297588.1">
    <property type="nucleotide sequence ID" value="XM_002297552.1"/>
</dbReference>
<reference evidence="4 5" key="1">
    <citation type="journal article" date="2004" name="Science">
        <title>The genome of the diatom Thalassiosira pseudonana: ecology, evolution, and metabolism.</title>
        <authorList>
            <person name="Armbrust E.V."/>
            <person name="Berges J.A."/>
            <person name="Bowler C."/>
            <person name="Green B.R."/>
            <person name="Martinez D."/>
            <person name="Putnam N.H."/>
            <person name="Zhou S."/>
            <person name="Allen A.E."/>
            <person name="Apt K.E."/>
            <person name="Bechner M."/>
            <person name="Brzezinski M.A."/>
            <person name="Chaal B.K."/>
            <person name="Chiovitti A."/>
            <person name="Davis A.K."/>
            <person name="Demarest M.S."/>
            <person name="Detter J.C."/>
            <person name="Glavina T."/>
            <person name="Goodstein D."/>
            <person name="Hadi M.Z."/>
            <person name="Hellsten U."/>
            <person name="Hildebrand M."/>
            <person name="Jenkins B.D."/>
            <person name="Jurka J."/>
            <person name="Kapitonov V.V."/>
            <person name="Kroger N."/>
            <person name="Lau W.W."/>
            <person name="Lane T.W."/>
            <person name="Larimer F.W."/>
            <person name="Lippmeier J.C."/>
            <person name="Lucas S."/>
            <person name="Medina M."/>
            <person name="Montsant A."/>
            <person name="Obornik M."/>
            <person name="Parker M.S."/>
            <person name="Palenik B."/>
            <person name="Pazour G.J."/>
            <person name="Richardson P.M."/>
            <person name="Rynearson T.A."/>
            <person name="Saito M.A."/>
            <person name="Schwartz D.C."/>
            <person name="Thamatrakoln K."/>
            <person name="Valentin K."/>
            <person name="Vardi A."/>
            <person name="Wilkerson F.P."/>
            <person name="Rokhsar D.S."/>
        </authorList>
    </citation>
    <scope>NUCLEOTIDE SEQUENCE [LARGE SCALE GENOMIC DNA]</scope>
    <source>
        <strain evidence="4">CCMP1335</strain>
    </source>
</reference>
<dbReference type="InterPro" id="IPR027643">
    <property type="entry name" value="Formin-like_plant"/>
</dbReference>
<keyword evidence="5" id="KW-1185">Reference proteome</keyword>
<dbReference type="InterPro" id="IPR015425">
    <property type="entry name" value="FH2_Formin"/>
</dbReference>
<dbReference type="EMBL" id="DS999454">
    <property type="protein sequence ID" value="EED86110.1"/>
    <property type="molecule type" value="Genomic_DNA"/>
</dbReference>
<comment type="similarity">
    <text evidence="1">Belongs to the formin-like family. Class-I subfamily.</text>
</comment>
<evidence type="ECO:0000313" key="5">
    <source>
        <dbReference type="Proteomes" id="UP000001449"/>
    </source>
</evidence>
<evidence type="ECO:0000256" key="1">
    <source>
        <dbReference type="ARBA" id="ARBA00025793"/>
    </source>
</evidence>
<dbReference type="GeneID" id="7453241"/>
<dbReference type="PaxDb" id="35128-Thaps263598"/>
<dbReference type="RefSeq" id="XP_002292343.1">
    <property type="nucleotide sequence ID" value="XM_002292307.1"/>
</dbReference>
<dbReference type="AlphaFoldDB" id="B8C8N4"/>
<feature type="domain" description="FH2" evidence="2">
    <location>
        <begin position="1"/>
        <end position="180"/>
    </location>
</feature>
<proteinExistence type="inferred from homology"/>
<dbReference type="GeneID" id="7446976"/>
<reference evidence="4 5" key="2">
    <citation type="journal article" date="2008" name="Nature">
        <title>The Phaeodactylum genome reveals the evolutionary history of diatom genomes.</title>
        <authorList>
            <person name="Bowler C."/>
            <person name="Allen A.E."/>
            <person name="Badger J.H."/>
            <person name="Grimwood J."/>
            <person name="Jabbari K."/>
            <person name="Kuo A."/>
            <person name="Maheswari U."/>
            <person name="Martens C."/>
            <person name="Maumus F."/>
            <person name="Otillar R.P."/>
            <person name="Rayko E."/>
            <person name="Salamov A."/>
            <person name="Vandepoele K."/>
            <person name="Beszteri B."/>
            <person name="Gruber A."/>
            <person name="Heijde M."/>
            <person name="Katinka M."/>
            <person name="Mock T."/>
            <person name="Valentin K."/>
            <person name="Verret F."/>
            <person name="Berges J.A."/>
            <person name="Brownlee C."/>
            <person name="Cadoret J.P."/>
            <person name="Chiovitti A."/>
            <person name="Choi C.J."/>
            <person name="Coesel S."/>
            <person name="De Martino A."/>
            <person name="Detter J.C."/>
            <person name="Durkin C."/>
            <person name="Falciatore A."/>
            <person name="Fournet J."/>
            <person name="Haruta M."/>
            <person name="Huysman M.J."/>
            <person name="Jenkins B.D."/>
            <person name="Jiroutova K."/>
            <person name="Jorgensen R.E."/>
            <person name="Joubert Y."/>
            <person name="Kaplan A."/>
            <person name="Kroger N."/>
            <person name="Kroth P.G."/>
            <person name="La Roche J."/>
            <person name="Lindquist E."/>
            <person name="Lommer M."/>
            <person name="Martin-Jezequel V."/>
            <person name="Lopez P.J."/>
            <person name="Lucas S."/>
            <person name="Mangogna M."/>
            <person name="McGinnis K."/>
            <person name="Medlin L.K."/>
            <person name="Montsant A."/>
            <person name="Oudot-Le Secq M.P."/>
            <person name="Napoli C."/>
            <person name="Obornik M."/>
            <person name="Parker M.S."/>
            <person name="Petit J.L."/>
            <person name="Porcel B.M."/>
            <person name="Poulsen N."/>
            <person name="Robison M."/>
            <person name="Rychlewski L."/>
            <person name="Rynearson T.A."/>
            <person name="Schmutz J."/>
            <person name="Shapiro H."/>
            <person name="Siaut M."/>
            <person name="Stanley M."/>
            <person name="Sussman M.R."/>
            <person name="Taylor A.R."/>
            <person name="Vardi A."/>
            <person name="von Dassow P."/>
            <person name="Vyverman W."/>
            <person name="Willis A."/>
            <person name="Wyrwicz L.S."/>
            <person name="Rokhsar D.S."/>
            <person name="Weissenbach J."/>
            <person name="Armbrust E.V."/>
            <person name="Green B.R."/>
            <person name="Van de Peer Y."/>
            <person name="Grigoriev I.V."/>
        </authorList>
    </citation>
    <scope>NUCLEOTIDE SEQUENCE [LARGE SCALE GENOMIC DNA]</scope>
    <source>
        <strain evidence="4">CCMP1335</strain>
    </source>
</reference>
<dbReference type="GO" id="GO:0045010">
    <property type="term" value="P:actin nucleation"/>
    <property type="evidence" value="ECO:0007669"/>
    <property type="project" value="InterPro"/>
</dbReference>
<feature type="non-terminal residue" evidence="4">
    <location>
        <position position="1"/>
    </location>
</feature>
<name>B8C8N4_THAPS</name>
<gene>
    <name evidence="4" type="ORF">THAPSDRAFT_263598</name>
    <name evidence="3" type="ORF">THAPSDRAFT_bd1094</name>
</gene>
<dbReference type="HOGENOM" id="CLU_1500220_0_0_1"/>
<evidence type="ECO:0000313" key="3">
    <source>
        <dbReference type="EMBL" id="EED86110.1"/>
    </source>
</evidence>
<dbReference type="PANTHER" id="PTHR23213">
    <property type="entry name" value="FORMIN-RELATED"/>
    <property type="match status" value="1"/>
</dbReference>
<protein>
    <recommendedName>
        <fullName evidence="2">FH2 domain-containing protein</fullName>
    </recommendedName>
</protein>
<feature type="non-terminal residue" evidence="4">
    <location>
        <position position="180"/>
    </location>
</feature>
<reference evidence="4 5" key="3">
    <citation type="submission" date="2008-09" db="EMBL/GenBank/DDBJ databases">
        <authorList>
            <consortium name="Diatom Consortium"/>
            <person name="Grigoriev I."/>
            <person name="Grimwood J."/>
            <person name="Kuo A."/>
            <person name="Otillar R.P."/>
            <person name="Salamov A."/>
            <person name="Detter J.C."/>
            <person name="Schmutz J."/>
            <person name="Lindquist E."/>
            <person name="Shapiro H."/>
            <person name="Lucas S."/>
            <person name="Glavina del Rio T."/>
            <person name="Bruce D."/>
            <person name="Pitluck S."/>
            <person name="Rokhsar D."/>
            <person name="Armbrust V."/>
        </authorList>
    </citation>
    <scope>GENOME REANNOTATION</scope>
    <source>
        <strain evidence="4">CCMP1335</strain>
    </source>
</reference>
<evidence type="ECO:0000259" key="2">
    <source>
        <dbReference type="PROSITE" id="PS51444"/>
    </source>
</evidence>
<dbReference type="PANTHER" id="PTHR23213:SF368">
    <property type="entry name" value="HISTONE H3-K79 METHYLTRANSFERASE"/>
    <property type="match status" value="1"/>
</dbReference>
<evidence type="ECO:0000313" key="4">
    <source>
        <dbReference type="EMBL" id="EED90318.1"/>
    </source>
</evidence>
<dbReference type="SUPFAM" id="SSF101447">
    <property type="entry name" value="Formin homology 2 domain (FH2 domain)"/>
    <property type="match status" value="1"/>
</dbReference>
<dbReference type="EMBL" id="CM000645">
    <property type="protein sequence ID" value="EED90318.1"/>
    <property type="molecule type" value="Genomic_DNA"/>
</dbReference>
<dbReference type="KEGG" id="tps:THAPSDRAFT_bd1094"/>
<sequence length="180" mass="20370">LLDLTRANNIAISLKAFNDFTFRSLAETINDLDPECKIVGERVQFIPNLLPTPKEILAIKKYNGDDDKLITAELFFRQIVSIKRIEDKVKVMKTMRTLEEHVEEARAGFNTLQEVCGQVLNSEKLIQVLEMVLNIGNLMNEGTLNGGVEAFKFESLPKLSQTKSFDGKTTVLDYIVETFI</sequence>
<dbReference type="OMA" id="CHNILEC"/>
<dbReference type="Proteomes" id="UP000001449">
    <property type="component" value="Chromosome 9"/>
</dbReference>
<dbReference type="InterPro" id="IPR042201">
    <property type="entry name" value="FH2_Formin_sf"/>
</dbReference>
<dbReference type="STRING" id="35128.B8C8N4"/>
<dbReference type="KEGG" id="tps:THAPSDRAFT_263598"/>